<dbReference type="InterPro" id="IPR021109">
    <property type="entry name" value="Peptidase_aspartic_dom_sf"/>
</dbReference>
<dbReference type="SUPFAM" id="SSF50630">
    <property type="entry name" value="Acid proteases"/>
    <property type="match status" value="1"/>
</dbReference>
<dbReference type="PRINTS" id="PR00792">
    <property type="entry name" value="PEPSIN"/>
</dbReference>
<evidence type="ECO:0000256" key="10">
    <source>
        <dbReference type="SAM" id="SignalP"/>
    </source>
</evidence>
<dbReference type="Proteomes" id="UP000070700">
    <property type="component" value="Unassembled WGS sequence"/>
</dbReference>
<keyword evidence="5 8" id="KW-0378">Hydrolase</keyword>
<dbReference type="InParanoid" id="A0A132BA07"/>
<dbReference type="PANTHER" id="PTHR47966">
    <property type="entry name" value="BETA-SITE APP-CLEAVING ENZYME, ISOFORM A-RELATED"/>
    <property type="match status" value="1"/>
</dbReference>
<evidence type="ECO:0000256" key="6">
    <source>
        <dbReference type="PIRSR" id="PIRSR601461-1"/>
    </source>
</evidence>
<feature type="chain" id="PRO_5007288060" evidence="10">
    <location>
        <begin position="21"/>
        <end position="469"/>
    </location>
</feature>
<dbReference type="GO" id="GO:0006508">
    <property type="term" value="P:proteolysis"/>
    <property type="evidence" value="ECO:0007669"/>
    <property type="project" value="UniProtKB-KW"/>
</dbReference>
<protein>
    <submittedName>
        <fullName evidence="12">Acid protease</fullName>
    </submittedName>
</protein>
<dbReference type="InterPro" id="IPR033121">
    <property type="entry name" value="PEPTIDASE_A1"/>
</dbReference>
<evidence type="ECO:0000259" key="11">
    <source>
        <dbReference type="PROSITE" id="PS51767"/>
    </source>
</evidence>
<proteinExistence type="inferred from homology"/>
<accession>A0A132BA07</accession>
<evidence type="ECO:0000256" key="5">
    <source>
        <dbReference type="ARBA" id="ARBA00022801"/>
    </source>
</evidence>
<dbReference type="PROSITE" id="PS00141">
    <property type="entry name" value="ASP_PROTEASE"/>
    <property type="match status" value="1"/>
</dbReference>
<feature type="signal peptide" evidence="10">
    <location>
        <begin position="1"/>
        <end position="20"/>
    </location>
</feature>
<keyword evidence="13" id="KW-1185">Reference proteome</keyword>
<dbReference type="AlphaFoldDB" id="A0A132BA07"/>
<dbReference type="CDD" id="cd05474">
    <property type="entry name" value="SAP_like"/>
    <property type="match status" value="1"/>
</dbReference>
<evidence type="ECO:0000256" key="9">
    <source>
        <dbReference type="SAM" id="MobiDB-lite"/>
    </source>
</evidence>
<gene>
    <name evidence="12" type="ORF">LY89DRAFT_724285</name>
</gene>
<sequence length="469" mass="48857">MAKMLFSLIEVALLVAPSVAVLHERAYYASQGILEVPITGIPKNVSLSKRQVANPLINMFQGLEYLISFGIGTPPQNITLALDTGSSDTWVNPTCITGQRSDLCAGIAQYVPASSSSSKNLGNSMSLAYGIGRAQGTFYTDDVHLGGADIKAQQFGVASDTQSLDTGLLGIGFGVNFTTAYPNIIDQMAAQNITNSRAFSLNLAGVDSSSGAVVFGGIDTKKFYGKLGKQAIVPYKQSPDGFPRYWITMTSLSVTTPSKTTTTIFSGTAQPVFLDSGGTLSQLPATIVTAIVALFPGAKNVGSGQYTVPCSALQQQGFLDFGFANTTIRVPYHEFVWQADVDLCALGVMANAAGDPTYVLGDSFLRAAYVVYDQDNMNIHLANAASCGSNLVPIGKGLDAVPALTGDCPEPVAAVPKATSATSVSSRKPTSSMMPITTSKPSKTTTTRKGGTTSSKTVTTPAAGVGGDE</sequence>
<dbReference type="OrthoDB" id="771136at2759"/>
<dbReference type="Gene3D" id="2.40.70.10">
    <property type="entry name" value="Acid Proteases"/>
    <property type="match status" value="2"/>
</dbReference>
<dbReference type="InterPro" id="IPR001461">
    <property type="entry name" value="Aspartic_peptidase_A1"/>
</dbReference>
<dbReference type="EMBL" id="KQ947432">
    <property type="protein sequence ID" value="KUJ09240.1"/>
    <property type="molecule type" value="Genomic_DNA"/>
</dbReference>
<evidence type="ECO:0000256" key="1">
    <source>
        <dbReference type="ARBA" id="ARBA00007447"/>
    </source>
</evidence>
<feature type="active site" evidence="6">
    <location>
        <position position="83"/>
    </location>
</feature>
<evidence type="ECO:0000313" key="13">
    <source>
        <dbReference type="Proteomes" id="UP000070700"/>
    </source>
</evidence>
<dbReference type="PANTHER" id="PTHR47966:SF65">
    <property type="entry name" value="ASPARTIC-TYPE ENDOPEPTIDASE"/>
    <property type="match status" value="1"/>
</dbReference>
<dbReference type="KEGG" id="psco:LY89DRAFT_724285"/>
<feature type="compositionally biased region" description="Polar residues" evidence="9">
    <location>
        <begin position="419"/>
        <end position="436"/>
    </location>
</feature>
<keyword evidence="4 8" id="KW-0064">Aspartyl protease</keyword>
<evidence type="ECO:0000256" key="8">
    <source>
        <dbReference type="RuleBase" id="RU000454"/>
    </source>
</evidence>
<dbReference type="InterPro" id="IPR033876">
    <property type="entry name" value="SAP-like"/>
</dbReference>
<feature type="compositionally biased region" description="Low complexity" evidence="9">
    <location>
        <begin position="437"/>
        <end position="461"/>
    </location>
</feature>
<evidence type="ECO:0000256" key="3">
    <source>
        <dbReference type="ARBA" id="ARBA00022729"/>
    </source>
</evidence>
<keyword evidence="2 8" id="KW-0645">Protease</keyword>
<dbReference type="InterPro" id="IPR001969">
    <property type="entry name" value="Aspartic_peptidase_AS"/>
</dbReference>
<keyword evidence="7" id="KW-1015">Disulfide bond</keyword>
<name>A0A132BA07_MOLSC</name>
<evidence type="ECO:0000256" key="4">
    <source>
        <dbReference type="ARBA" id="ARBA00022750"/>
    </source>
</evidence>
<evidence type="ECO:0000313" key="12">
    <source>
        <dbReference type="EMBL" id="KUJ09240.1"/>
    </source>
</evidence>
<dbReference type="RefSeq" id="XP_018063595.1">
    <property type="nucleotide sequence ID" value="XM_018218883.1"/>
</dbReference>
<dbReference type="GO" id="GO:0004190">
    <property type="term" value="F:aspartic-type endopeptidase activity"/>
    <property type="evidence" value="ECO:0007669"/>
    <property type="project" value="UniProtKB-KW"/>
</dbReference>
<dbReference type="Pfam" id="PF00026">
    <property type="entry name" value="Asp"/>
    <property type="match status" value="1"/>
</dbReference>
<dbReference type="GeneID" id="28828609"/>
<feature type="disulfide bond" evidence="7">
    <location>
        <begin position="310"/>
        <end position="344"/>
    </location>
</feature>
<feature type="active site" evidence="6">
    <location>
        <position position="275"/>
    </location>
</feature>
<comment type="similarity">
    <text evidence="1 8">Belongs to the peptidase A1 family.</text>
</comment>
<dbReference type="PROSITE" id="PS51767">
    <property type="entry name" value="PEPTIDASE_A1"/>
    <property type="match status" value="1"/>
</dbReference>
<organism evidence="12 13">
    <name type="scientific">Mollisia scopiformis</name>
    <name type="common">Conifer needle endophyte fungus</name>
    <name type="synonym">Phialocephala scopiformis</name>
    <dbReference type="NCBI Taxonomy" id="149040"/>
    <lineage>
        <taxon>Eukaryota</taxon>
        <taxon>Fungi</taxon>
        <taxon>Dikarya</taxon>
        <taxon>Ascomycota</taxon>
        <taxon>Pezizomycotina</taxon>
        <taxon>Leotiomycetes</taxon>
        <taxon>Helotiales</taxon>
        <taxon>Mollisiaceae</taxon>
        <taxon>Mollisia</taxon>
    </lineage>
</organism>
<feature type="region of interest" description="Disordered" evidence="9">
    <location>
        <begin position="416"/>
        <end position="469"/>
    </location>
</feature>
<keyword evidence="3 10" id="KW-0732">Signal</keyword>
<evidence type="ECO:0000256" key="7">
    <source>
        <dbReference type="PIRSR" id="PIRSR601461-2"/>
    </source>
</evidence>
<feature type="domain" description="Peptidase A1" evidence="11">
    <location>
        <begin position="65"/>
        <end position="382"/>
    </location>
</feature>
<reference evidence="12 13" key="1">
    <citation type="submission" date="2015-10" db="EMBL/GenBank/DDBJ databases">
        <title>Full genome of DAOMC 229536 Phialocephala scopiformis, a fungal endophyte of spruce producing the potent anti-insectan compound rugulosin.</title>
        <authorList>
            <consortium name="DOE Joint Genome Institute"/>
            <person name="Walker A.K."/>
            <person name="Frasz S.L."/>
            <person name="Seifert K.A."/>
            <person name="Miller J.D."/>
            <person name="Mondo S.J."/>
            <person name="Labutti K."/>
            <person name="Lipzen A."/>
            <person name="Dockter R."/>
            <person name="Kennedy M."/>
            <person name="Grigoriev I.V."/>
            <person name="Spatafora J.W."/>
        </authorList>
    </citation>
    <scope>NUCLEOTIDE SEQUENCE [LARGE SCALE GENOMIC DNA]</scope>
    <source>
        <strain evidence="12 13">CBS 120377</strain>
    </source>
</reference>
<evidence type="ECO:0000256" key="2">
    <source>
        <dbReference type="ARBA" id="ARBA00022670"/>
    </source>
</evidence>